<evidence type="ECO:0000313" key="2">
    <source>
        <dbReference type="EMBL" id="QED28709.1"/>
    </source>
</evidence>
<evidence type="ECO:0000259" key="1">
    <source>
        <dbReference type="Pfam" id="PF00534"/>
    </source>
</evidence>
<dbReference type="Proteomes" id="UP000321595">
    <property type="component" value="Chromosome"/>
</dbReference>
<dbReference type="GO" id="GO:0016757">
    <property type="term" value="F:glycosyltransferase activity"/>
    <property type="evidence" value="ECO:0007669"/>
    <property type="project" value="InterPro"/>
</dbReference>
<gene>
    <name evidence="2" type="ORF">FRD01_15995</name>
</gene>
<dbReference type="SUPFAM" id="SSF53756">
    <property type="entry name" value="UDP-Glycosyltransferase/glycogen phosphorylase"/>
    <property type="match status" value="1"/>
</dbReference>
<dbReference type="PANTHER" id="PTHR12526">
    <property type="entry name" value="GLYCOSYLTRANSFERASE"/>
    <property type="match status" value="1"/>
</dbReference>
<sequence length="352" mass="38569">MSRLLFFLPSLQPGGAEGVWVKIANQMSFNHEVHFAYGITGSLETTLSERVERHDLGAARALSCLTPLVEVLGRVEPDWLLATLNYANVVAVWSTLLSDKPIKVALRESTSWERFDDQRNTCSQRVLPAVLPSVYRQADLVLAPSIGIQKQLVERGVQTSLLANPVIDQDLFRLSQEPSTCRRPFVLAVGRLVWEKGFDALLESWAISGLGATLDLVILGEGPERERLEGLATHLGVRGSVKMPGFDTNPFRYMANAELCVLSSRHEGMPNVLIQALACGARVVATDCKTGPREVLEDGKWGQLVPVDDIEALADGLEVGLNSPKPQGIDLSAYQAKNVAAELERMLEEFDA</sequence>
<dbReference type="CDD" id="cd03811">
    <property type="entry name" value="GT4_GT28_WabH-like"/>
    <property type="match status" value="1"/>
</dbReference>
<protein>
    <submittedName>
        <fullName evidence="2">Glycosyltransferase</fullName>
    </submittedName>
</protein>
<evidence type="ECO:0000313" key="3">
    <source>
        <dbReference type="Proteomes" id="UP000321595"/>
    </source>
</evidence>
<proteinExistence type="predicted"/>
<dbReference type="KEGG" id="bbae:FRD01_15995"/>
<dbReference type="Gene3D" id="3.40.50.2000">
    <property type="entry name" value="Glycogen Phosphorylase B"/>
    <property type="match status" value="2"/>
</dbReference>
<dbReference type="Pfam" id="PF00534">
    <property type="entry name" value="Glycos_transf_1"/>
    <property type="match status" value="1"/>
</dbReference>
<accession>A0A5B8XZ32</accession>
<dbReference type="EMBL" id="CP042467">
    <property type="protein sequence ID" value="QED28709.1"/>
    <property type="molecule type" value="Genomic_DNA"/>
</dbReference>
<reference evidence="2 3" key="1">
    <citation type="submission" date="2019-08" db="EMBL/GenBank/DDBJ databases">
        <authorList>
            <person name="Liang Q."/>
        </authorList>
    </citation>
    <scope>NUCLEOTIDE SEQUENCE [LARGE SCALE GENOMIC DNA]</scope>
    <source>
        <strain evidence="2 3">V1718</strain>
    </source>
</reference>
<dbReference type="AlphaFoldDB" id="A0A5B8XZ32"/>
<keyword evidence="3" id="KW-1185">Reference proteome</keyword>
<keyword evidence="2" id="KW-0808">Transferase</keyword>
<dbReference type="RefSeq" id="WP_146961377.1">
    <property type="nucleotide sequence ID" value="NZ_CP042467.1"/>
</dbReference>
<dbReference type="OrthoDB" id="9775208at2"/>
<feature type="domain" description="Glycosyl transferase family 1" evidence="1">
    <location>
        <begin position="182"/>
        <end position="324"/>
    </location>
</feature>
<dbReference type="InterPro" id="IPR001296">
    <property type="entry name" value="Glyco_trans_1"/>
</dbReference>
<name>A0A5B8XZ32_9DELT</name>
<organism evidence="2 3">
    <name type="scientific">Microvenator marinus</name>
    <dbReference type="NCBI Taxonomy" id="2600177"/>
    <lineage>
        <taxon>Bacteria</taxon>
        <taxon>Deltaproteobacteria</taxon>
        <taxon>Bradymonadales</taxon>
        <taxon>Microvenatoraceae</taxon>
        <taxon>Microvenator</taxon>
    </lineage>
</organism>